<dbReference type="AlphaFoldDB" id="A0A438GGN3"/>
<dbReference type="PANTHER" id="PTHR33116">
    <property type="entry name" value="REVERSE TRANSCRIPTASE ZINC-BINDING DOMAIN-CONTAINING PROTEIN-RELATED-RELATED"/>
    <property type="match status" value="1"/>
</dbReference>
<dbReference type="InterPro" id="IPR000477">
    <property type="entry name" value="RT_dom"/>
</dbReference>
<proteinExistence type="predicted"/>
<dbReference type="SUPFAM" id="SSF56672">
    <property type="entry name" value="DNA/RNA polymerases"/>
    <property type="match status" value="1"/>
</dbReference>
<comment type="caution">
    <text evidence="2">The sequence shown here is derived from an EMBL/GenBank/DDBJ whole genome shotgun (WGS) entry which is preliminary data.</text>
</comment>
<feature type="domain" description="Reverse transcriptase" evidence="1">
    <location>
        <begin position="273"/>
        <end position="533"/>
    </location>
</feature>
<dbReference type="Pfam" id="PF00078">
    <property type="entry name" value="RVT_1"/>
    <property type="match status" value="1"/>
</dbReference>
<sequence>MPTPMLLHPWVASHPGSLPMATCFGKGHYHPLLMSEAHASHLLVAVMAPYHISSSLGVTSHGIAPMTPHSCTRHCAHVHNILNHALSRLCCWYILMLHPSNRPWGIEPMTLQVVPHKALLPYATVKRGVHITPYVVVITGCTPPHVMEPMCGCQQGLPYVLCLCWRPYIEAPWFENMWLLHPEFKEKFSDWWQECTVEGWEGHKFMRKLKMTNGRQSRKFIKSLIFEKGVALSNIEVIFEEIVNFFGKLYSKPEVYQECWDVIKEDLMRVFLEFHTNGIISQSTNATFIAMVPKKSQTFKISYYRPISLVTSLYKIIAKVLSGRLRKVLHEKISGSQGAFVEGRHILDAVLIANEVVDEKRRSGEEGVVFKIDFEKAYDHVDWGFLDHVLERKGFSPKWRSWIRGCLYSSSFAILVNGNAKGWVKASRGLRQGDLLSPFLFTLVADVLSSLSGTSSKPQDYPFGFWASIRVSEWPLSYLGLPLGGNPKTIGFWDPVVERISRRLDGWKKAFLSLGGRITLFQSSLSHILSYFLSLFKIPASIASKIEKLQRDFLWSGAGEEKKDHLIRWDVVSRPKELEVWVLGRLL</sequence>
<dbReference type="InterPro" id="IPR043502">
    <property type="entry name" value="DNA/RNA_pol_sf"/>
</dbReference>
<accession>A0A438GGN3</accession>
<dbReference type="PROSITE" id="PS50878">
    <property type="entry name" value="RT_POL"/>
    <property type="match status" value="1"/>
</dbReference>
<protein>
    <submittedName>
        <fullName evidence="2">Transposon TX1 uncharacterized 149 kDa protein</fullName>
    </submittedName>
</protein>
<gene>
    <name evidence="2" type="primary">YTX2_508</name>
    <name evidence="2" type="ORF">CK203_060920</name>
</gene>
<evidence type="ECO:0000313" key="2">
    <source>
        <dbReference type="EMBL" id="RVW71366.1"/>
    </source>
</evidence>
<dbReference type="Proteomes" id="UP000288805">
    <property type="component" value="Unassembled WGS sequence"/>
</dbReference>
<evidence type="ECO:0000259" key="1">
    <source>
        <dbReference type="PROSITE" id="PS50878"/>
    </source>
</evidence>
<dbReference type="CDD" id="cd01650">
    <property type="entry name" value="RT_nLTR_like"/>
    <property type="match status" value="1"/>
</dbReference>
<reference evidence="2 3" key="1">
    <citation type="journal article" date="2018" name="PLoS Genet.">
        <title>Population sequencing reveals clonal diversity and ancestral inbreeding in the grapevine cultivar Chardonnay.</title>
        <authorList>
            <person name="Roach M.J."/>
            <person name="Johnson D.L."/>
            <person name="Bohlmann J."/>
            <person name="van Vuuren H.J."/>
            <person name="Jones S.J."/>
            <person name="Pretorius I.S."/>
            <person name="Schmidt S.A."/>
            <person name="Borneman A.R."/>
        </authorList>
    </citation>
    <scope>NUCLEOTIDE SEQUENCE [LARGE SCALE GENOMIC DNA]</scope>
    <source>
        <strain evidence="3">cv. Chardonnay</strain>
        <tissue evidence="2">Leaf</tissue>
    </source>
</reference>
<dbReference type="EMBL" id="QGNW01000439">
    <property type="protein sequence ID" value="RVW71366.1"/>
    <property type="molecule type" value="Genomic_DNA"/>
</dbReference>
<dbReference type="PANTHER" id="PTHR33116:SF78">
    <property type="entry name" value="OS12G0587133 PROTEIN"/>
    <property type="match status" value="1"/>
</dbReference>
<evidence type="ECO:0000313" key="3">
    <source>
        <dbReference type="Proteomes" id="UP000288805"/>
    </source>
</evidence>
<organism evidence="2 3">
    <name type="scientific">Vitis vinifera</name>
    <name type="common">Grape</name>
    <dbReference type="NCBI Taxonomy" id="29760"/>
    <lineage>
        <taxon>Eukaryota</taxon>
        <taxon>Viridiplantae</taxon>
        <taxon>Streptophyta</taxon>
        <taxon>Embryophyta</taxon>
        <taxon>Tracheophyta</taxon>
        <taxon>Spermatophyta</taxon>
        <taxon>Magnoliopsida</taxon>
        <taxon>eudicotyledons</taxon>
        <taxon>Gunneridae</taxon>
        <taxon>Pentapetalae</taxon>
        <taxon>rosids</taxon>
        <taxon>Vitales</taxon>
        <taxon>Vitaceae</taxon>
        <taxon>Viteae</taxon>
        <taxon>Vitis</taxon>
    </lineage>
</organism>
<name>A0A438GGN3_VITVI</name>